<evidence type="ECO:0000259" key="13">
    <source>
        <dbReference type="Pfam" id="PF01343"/>
    </source>
</evidence>
<feature type="chain" id="PRO_5031154270" description="Peptidase S49 domain-containing protein" evidence="12">
    <location>
        <begin position="21"/>
        <end position="709"/>
    </location>
</feature>
<evidence type="ECO:0000259" key="14">
    <source>
        <dbReference type="Pfam" id="PF08496"/>
    </source>
</evidence>
<dbReference type="GO" id="GO:0004252">
    <property type="term" value="F:serine-type endopeptidase activity"/>
    <property type="evidence" value="ECO:0007669"/>
    <property type="project" value="InterPro"/>
</dbReference>
<feature type="domain" description="Peptidase S49" evidence="13">
    <location>
        <begin position="471"/>
        <end position="612"/>
    </location>
</feature>
<evidence type="ECO:0000256" key="9">
    <source>
        <dbReference type="ARBA" id="ARBA00023136"/>
    </source>
</evidence>
<dbReference type="NCBIfam" id="NF008745">
    <property type="entry name" value="PRK11778.1"/>
    <property type="match status" value="1"/>
</dbReference>
<keyword evidence="12" id="KW-0732">Signal</keyword>
<evidence type="ECO:0000256" key="11">
    <source>
        <dbReference type="SAM" id="Phobius"/>
    </source>
</evidence>
<sequence length="709" mass="76931">MRFSAIATCLLLSSLSNASAFTTNFGTKQQSIVSPFSSKTTLSNNHVARPRTTTSLNGAMEALSSISTSTPEAVSTSGVMDSHLMTYFLETLITVGVPALIYVIAAALSVKFIVGAMGGGKRGRGEDEEDMRFWDGEFGTPVDELYDDLYSDGKSSGPSGPAFLNNFKKPNKSPRNMGIPSKQYIKVTNLNEKFSSYRYSLTAATKSKSYAAAELRSTNFNNAITKSLNSSPIELSSKQQALMVQTEKSFLNEGKKVLKEIVALQRALTQDVIMSQVQDLLEKEEDEEDDDGIIDAEVENVNTTSTTNATSSSDKKAKKKKSSNKDLFKKIEKKNTELLQLELDFIAALIEILGLERVASIRRTLLGNINSNGAVAGALLTSLQDRPLSTVLASLQSSDGDSAETTGTRRKSLYITAFPGDVTASQVAELREEVTAIIRSSNPGDEALLVLQSGGGTVTGYGLAAAQLQRFKEHNMKLTICVEQVAASGGYMMCCVADHVVASPFAVLGSIGVISDIPNVYERLKQEGIEFQTVTAGKYKRTLTPTKKVTKEDLAKSKEDIEDILSLFKGFVKENRPQLDIDSVATGETWFGTDALSKGLCDEIGTADDVLLSYIDQGYDVYDVKYEPEPELTAKSLLSLPVGKRGDRGENVGLGRSLIRSLVRTFADEVVSTMKDVTNERMMGGVGGAEKRYMMKDPSDVANRIRMED</sequence>
<evidence type="ECO:0000256" key="8">
    <source>
        <dbReference type="ARBA" id="ARBA00022989"/>
    </source>
</evidence>
<evidence type="ECO:0000256" key="4">
    <source>
        <dbReference type="ARBA" id="ARBA00022670"/>
    </source>
</evidence>
<dbReference type="AlphaFoldDB" id="A0A7S4S7R4"/>
<dbReference type="Pfam" id="PF08496">
    <property type="entry name" value="Peptidase_S49_N"/>
    <property type="match status" value="1"/>
</dbReference>
<evidence type="ECO:0000256" key="1">
    <source>
        <dbReference type="ARBA" id="ARBA00004236"/>
    </source>
</evidence>
<dbReference type="SUPFAM" id="SSF52096">
    <property type="entry name" value="ClpP/crotonase"/>
    <property type="match status" value="1"/>
</dbReference>
<comment type="similarity">
    <text evidence="2">Belongs to the peptidase S49 family.</text>
</comment>
<evidence type="ECO:0000256" key="6">
    <source>
        <dbReference type="ARBA" id="ARBA00022801"/>
    </source>
</evidence>
<dbReference type="EMBL" id="HBNS01039372">
    <property type="protein sequence ID" value="CAE4637188.1"/>
    <property type="molecule type" value="Transcribed_RNA"/>
</dbReference>
<protein>
    <recommendedName>
        <fullName evidence="16">Peptidase S49 domain-containing protein</fullName>
    </recommendedName>
</protein>
<dbReference type="InterPro" id="IPR029045">
    <property type="entry name" value="ClpP/crotonase-like_dom_sf"/>
</dbReference>
<keyword evidence="6" id="KW-0378">Hydrolase</keyword>
<feature type="compositionally biased region" description="Low complexity" evidence="10">
    <location>
        <begin position="303"/>
        <end position="312"/>
    </location>
</feature>
<dbReference type="InterPro" id="IPR002142">
    <property type="entry name" value="Peptidase_S49"/>
</dbReference>
<dbReference type="CDD" id="cd07023">
    <property type="entry name" value="S49_Sppa_N_C"/>
    <property type="match status" value="1"/>
</dbReference>
<dbReference type="Pfam" id="PF01343">
    <property type="entry name" value="Peptidase_S49"/>
    <property type="match status" value="1"/>
</dbReference>
<evidence type="ECO:0000256" key="12">
    <source>
        <dbReference type="SAM" id="SignalP"/>
    </source>
</evidence>
<feature type="domain" description="Peptidase S49 N-terminal proteobacteria" evidence="14">
    <location>
        <begin position="403"/>
        <end position="468"/>
    </location>
</feature>
<evidence type="ECO:0008006" key="16">
    <source>
        <dbReference type="Google" id="ProtNLM"/>
    </source>
</evidence>
<evidence type="ECO:0000313" key="15">
    <source>
        <dbReference type="EMBL" id="CAE4637188.1"/>
    </source>
</evidence>
<gene>
    <name evidence="15" type="ORF">DBRI00130_LOCUS30688</name>
</gene>
<dbReference type="Gene3D" id="3.90.226.10">
    <property type="entry name" value="2-enoyl-CoA Hydratase, Chain A, domain 1"/>
    <property type="match status" value="1"/>
</dbReference>
<dbReference type="GO" id="GO:0006508">
    <property type="term" value="P:proteolysis"/>
    <property type="evidence" value="ECO:0007669"/>
    <property type="project" value="UniProtKB-KW"/>
</dbReference>
<reference evidence="15" key="1">
    <citation type="submission" date="2021-01" db="EMBL/GenBank/DDBJ databases">
        <authorList>
            <person name="Corre E."/>
            <person name="Pelletier E."/>
            <person name="Niang G."/>
            <person name="Scheremetjew M."/>
            <person name="Finn R."/>
            <person name="Kale V."/>
            <person name="Holt S."/>
            <person name="Cochrane G."/>
            <person name="Meng A."/>
            <person name="Brown T."/>
            <person name="Cohen L."/>
        </authorList>
    </citation>
    <scope>NUCLEOTIDE SEQUENCE</scope>
    <source>
        <strain evidence="15">GSO104</strain>
    </source>
</reference>
<keyword evidence="8 11" id="KW-1133">Transmembrane helix</keyword>
<keyword evidence="4" id="KW-0645">Protease</keyword>
<organism evidence="15">
    <name type="scientific">Ditylum brightwellii</name>
    <dbReference type="NCBI Taxonomy" id="49249"/>
    <lineage>
        <taxon>Eukaryota</taxon>
        <taxon>Sar</taxon>
        <taxon>Stramenopiles</taxon>
        <taxon>Ochrophyta</taxon>
        <taxon>Bacillariophyta</taxon>
        <taxon>Mediophyceae</taxon>
        <taxon>Lithodesmiophycidae</taxon>
        <taxon>Lithodesmiales</taxon>
        <taxon>Lithodesmiaceae</taxon>
        <taxon>Ditylum</taxon>
    </lineage>
</organism>
<feature type="signal peptide" evidence="12">
    <location>
        <begin position="1"/>
        <end position="20"/>
    </location>
</feature>
<dbReference type="PANTHER" id="PTHR42987">
    <property type="entry name" value="PEPTIDASE S49"/>
    <property type="match status" value="1"/>
</dbReference>
<proteinExistence type="inferred from homology"/>
<keyword evidence="7" id="KW-0720">Serine protease</keyword>
<dbReference type="InterPro" id="IPR047272">
    <property type="entry name" value="S49_SppA_C"/>
</dbReference>
<dbReference type="Gene3D" id="6.20.330.10">
    <property type="match status" value="1"/>
</dbReference>
<dbReference type="PANTHER" id="PTHR42987:SF4">
    <property type="entry name" value="PROTEASE SOHB-RELATED"/>
    <property type="match status" value="1"/>
</dbReference>
<evidence type="ECO:0000256" key="10">
    <source>
        <dbReference type="SAM" id="MobiDB-lite"/>
    </source>
</evidence>
<comment type="subcellular location">
    <subcellularLocation>
        <location evidence="1">Cell membrane</location>
    </subcellularLocation>
</comment>
<feature type="transmembrane region" description="Helical" evidence="11">
    <location>
        <begin position="92"/>
        <end position="114"/>
    </location>
</feature>
<evidence type="ECO:0000256" key="3">
    <source>
        <dbReference type="ARBA" id="ARBA00022475"/>
    </source>
</evidence>
<feature type="region of interest" description="Disordered" evidence="10">
    <location>
        <begin position="300"/>
        <end position="319"/>
    </location>
</feature>
<keyword evidence="3" id="KW-1003">Cell membrane</keyword>
<name>A0A7S4S7R4_9STRA</name>
<dbReference type="GO" id="GO:0005886">
    <property type="term" value="C:plasma membrane"/>
    <property type="evidence" value="ECO:0007669"/>
    <property type="project" value="UniProtKB-SubCell"/>
</dbReference>
<evidence type="ECO:0000256" key="2">
    <source>
        <dbReference type="ARBA" id="ARBA00008683"/>
    </source>
</evidence>
<keyword evidence="9 11" id="KW-0472">Membrane</keyword>
<evidence type="ECO:0000256" key="7">
    <source>
        <dbReference type="ARBA" id="ARBA00022825"/>
    </source>
</evidence>
<accession>A0A7S4S7R4</accession>
<keyword evidence="5 11" id="KW-0812">Transmembrane</keyword>
<dbReference type="InterPro" id="IPR013703">
    <property type="entry name" value="Peptidase_S49_N_proteobac"/>
</dbReference>
<evidence type="ECO:0000256" key="5">
    <source>
        <dbReference type="ARBA" id="ARBA00022692"/>
    </source>
</evidence>